<sequence>MNRRPSPKTTTELIDSGALFQVVHSNDDEKLLAFPCIIKWCEESYGELTCFLSLYKWEGVCYRLMFNEQTVFGENCEAGEFSKKYLPGDQFVAYVPLASVSSFGKERATLRETCDAQLVLASHLTTDLIISSESQRQLEPVECRLIRGDAEASYFESVLQSQHCKTIFPLQRCNLGREEVMSAGDSLAPGFPMPPHKCLDELSDCVVRGYRVKMPAWLQRLNRDFTKNDWLLVDFELPGDVTTVNASLVDVTTAKSSFNRRISTMKFMADGGKHKTPLTWSEEGNVIPKFMDDRFQTNENSFTLLLTKGFGKFPYKVQKWIYPGVEIEPGSSTKQALEKLAQHNDSNVPIYEGREDGTFRFKEKMPAGLQPADLAHSFSADGPKKPGSASVEEPEMIKINGFETSIFEERTQQSILKDVLHQKATCLPADPSYFYDFKGAPPYHTTSLRWRTFMDSSLHNDKRLIEIITVARQQLSKDAKLLQCGFKSRILWEALFMELSGRETLTRRDVRDAVHQAILEKVHAHGEVQKEVDEQAKAANEAAALDHYYETQHERVLKRLRELPLPADGFWPILRAETARPAPSELPSDC</sequence>
<name>A0AA36GDT9_9BILA</name>
<protein>
    <submittedName>
        <fullName evidence="1">Uncharacterized protein</fullName>
    </submittedName>
</protein>
<comment type="caution">
    <text evidence="1">The sequence shown here is derived from an EMBL/GenBank/DDBJ whole genome shotgun (WGS) entry which is preliminary data.</text>
</comment>
<proteinExistence type="predicted"/>
<dbReference type="EMBL" id="CATQJA010002710">
    <property type="protein sequence ID" value="CAJ0587360.1"/>
    <property type="molecule type" value="Genomic_DNA"/>
</dbReference>
<evidence type="ECO:0000313" key="1">
    <source>
        <dbReference type="EMBL" id="CAJ0587360.1"/>
    </source>
</evidence>
<organism evidence="1 2">
    <name type="scientific">Mesorhabditis spiculigera</name>
    <dbReference type="NCBI Taxonomy" id="96644"/>
    <lineage>
        <taxon>Eukaryota</taxon>
        <taxon>Metazoa</taxon>
        <taxon>Ecdysozoa</taxon>
        <taxon>Nematoda</taxon>
        <taxon>Chromadorea</taxon>
        <taxon>Rhabditida</taxon>
        <taxon>Rhabditina</taxon>
        <taxon>Rhabditomorpha</taxon>
        <taxon>Rhabditoidea</taxon>
        <taxon>Rhabditidae</taxon>
        <taxon>Mesorhabditinae</taxon>
        <taxon>Mesorhabditis</taxon>
    </lineage>
</organism>
<dbReference type="AlphaFoldDB" id="A0AA36GDT9"/>
<reference evidence="1" key="1">
    <citation type="submission" date="2023-06" db="EMBL/GenBank/DDBJ databases">
        <authorList>
            <person name="Delattre M."/>
        </authorList>
    </citation>
    <scope>NUCLEOTIDE SEQUENCE</scope>
    <source>
        <strain evidence="1">AF72</strain>
    </source>
</reference>
<evidence type="ECO:0000313" key="2">
    <source>
        <dbReference type="Proteomes" id="UP001177023"/>
    </source>
</evidence>
<keyword evidence="2" id="KW-1185">Reference proteome</keyword>
<feature type="non-terminal residue" evidence="1">
    <location>
        <position position="1"/>
    </location>
</feature>
<dbReference type="Proteomes" id="UP001177023">
    <property type="component" value="Unassembled WGS sequence"/>
</dbReference>
<gene>
    <name evidence="1" type="ORF">MSPICULIGERA_LOCUS25333</name>
</gene>
<accession>A0AA36GDT9</accession>